<evidence type="ECO:0000256" key="1">
    <source>
        <dbReference type="SAM" id="MobiDB-lite"/>
    </source>
</evidence>
<proteinExistence type="predicted"/>
<dbReference type="AlphaFoldDB" id="A0A0F8A690"/>
<reference evidence="2 3" key="1">
    <citation type="journal article" date="2014" name="Genome Biol. Evol.">
        <title>Comparative genomics and transcriptomics analyses reveal divergent lifestyle features of nematode endoparasitic fungus Hirsutella minnesotensis.</title>
        <authorList>
            <person name="Lai Y."/>
            <person name="Liu K."/>
            <person name="Zhang X."/>
            <person name="Zhang X."/>
            <person name="Li K."/>
            <person name="Wang N."/>
            <person name="Shu C."/>
            <person name="Wu Y."/>
            <person name="Wang C."/>
            <person name="Bushley K.E."/>
            <person name="Xiang M."/>
            <person name="Liu X."/>
        </authorList>
    </citation>
    <scope>NUCLEOTIDE SEQUENCE [LARGE SCALE GENOMIC DNA]</scope>
    <source>
        <strain evidence="2 3">3608</strain>
    </source>
</reference>
<accession>A0A0F8A690</accession>
<dbReference type="OrthoDB" id="5121433at2759"/>
<feature type="region of interest" description="Disordered" evidence="1">
    <location>
        <begin position="1"/>
        <end position="32"/>
    </location>
</feature>
<name>A0A0F8A690_9HYPO</name>
<evidence type="ECO:0000313" key="2">
    <source>
        <dbReference type="EMBL" id="KJZ76664.1"/>
    </source>
</evidence>
<dbReference type="EMBL" id="KQ030510">
    <property type="protein sequence ID" value="KJZ76664.1"/>
    <property type="molecule type" value="Genomic_DNA"/>
</dbReference>
<organism evidence="2 3">
    <name type="scientific">Hirsutella minnesotensis 3608</name>
    <dbReference type="NCBI Taxonomy" id="1043627"/>
    <lineage>
        <taxon>Eukaryota</taxon>
        <taxon>Fungi</taxon>
        <taxon>Dikarya</taxon>
        <taxon>Ascomycota</taxon>
        <taxon>Pezizomycotina</taxon>
        <taxon>Sordariomycetes</taxon>
        <taxon>Hypocreomycetidae</taxon>
        <taxon>Hypocreales</taxon>
        <taxon>Ophiocordycipitaceae</taxon>
        <taxon>Hirsutella</taxon>
    </lineage>
</organism>
<keyword evidence="3" id="KW-1185">Reference proteome</keyword>
<dbReference type="Proteomes" id="UP000054481">
    <property type="component" value="Unassembled WGS sequence"/>
</dbReference>
<protein>
    <submittedName>
        <fullName evidence="2">Uncharacterized protein</fullName>
    </submittedName>
</protein>
<evidence type="ECO:0000313" key="3">
    <source>
        <dbReference type="Proteomes" id="UP000054481"/>
    </source>
</evidence>
<gene>
    <name evidence="2" type="ORF">HIM_04000</name>
</gene>
<sequence length="92" mass="10024">MAGRPESSLAVEADVAEPITPAGSSGGPSRRVKGDVAKFMAKLVDQSFQMKNYPDPLMPRSAEARLLPKNVTPEMERDWLDRISAARSDVQP</sequence>